<gene>
    <name evidence="2" type="ORF">RW1_031_00130</name>
</gene>
<dbReference type="InterPro" id="IPR036928">
    <property type="entry name" value="AS_sf"/>
</dbReference>
<keyword evidence="3" id="KW-1185">Reference proteome</keyword>
<dbReference type="InterPro" id="IPR000120">
    <property type="entry name" value="Amidase"/>
</dbReference>
<dbReference type="PANTHER" id="PTHR11895">
    <property type="entry name" value="TRANSAMIDASE"/>
    <property type="match status" value="1"/>
</dbReference>
<feature type="domain" description="Amidase" evidence="1">
    <location>
        <begin position="58"/>
        <end position="179"/>
    </location>
</feature>
<dbReference type="AlphaFoldDB" id="X0Q6U9"/>
<dbReference type="Pfam" id="PF01425">
    <property type="entry name" value="Amidase"/>
    <property type="match status" value="1"/>
</dbReference>
<name>X0Q6U9_RHOWR</name>
<dbReference type="PANTHER" id="PTHR11895:SF176">
    <property type="entry name" value="AMIDASE AMID-RELATED"/>
    <property type="match status" value="1"/>
</dbReference>
<dbReference type="Proteomes" id="UP000019491">
    <property type="component" value="Unassembled WGS sequence"/>
</dbReference>
<dbReference type="SUPFAM" id="SSF75304">
    <property type="entry name" value="Amidase signature (AS) enzymes"/>
    <property type="match status" value="1"/>
</dbReference>
<dbReference type="EMBL" id="BAWF01000031">
    <property type="protein sequence ID" value="GAF46431.1"/>
    <property type="molecule type" value="Genomic_DNA"/>
</dbReference>
<reference evidence="2 3" key="1">
    <citation type="submission" date="2014-02" db="EMBL/GenBank/DDBJ databases">
        <title>Whole genome shotgun sequence of Rhodococcus wratislaviensis NBRC 100605.</title>
        <authorList>
            <person name="Hosoyama A."/>
            <person name="Tsuchikane K."/>
            <person name="Yoshida I."/>
            <person name="Ohji S."/>
            <person name="Ichikawa N."/>
            <person name="Yamazoe A."/>
            <person name="Fujita N."/>
        </authorList>
    </citation>
    <scope>NUCLEOTIDE SEQUENCE [LARGE SCALE GENOMIC DNA]</scope>
    <source>
        <strain evidence="2 3">NBRC 100605</strain>
    </source>
</reference>
<dbReference type="InterPro" id="IPR023631">
    <property type="entry name" value="Amidase_dom"/>
</dbReference>
<dbReference type="Gene3D" id="3.90.1300.10">
    <property type="entry name" value="Amidase signature (AS) domain"/>
    <property type="match status" value="1"/>
</dbReference>
<evidence type="ECO:0000313" key="2">
    <source>
        <dbReference type="EMBL" id="GAF46431.1"/>
    </source>
</evidence>
<proteinExistence type="predicted"/>
<organism evidence="2 3">
    <name type="scientific">Rhodococcus wratislaviensis NBRC 100605</name>
    <dbReference type="NCBI Taxonomy" id="1219028"/>
    <lineage>
        <taxon>Bacteria</taxon>
        <taxon>Bacillati</taxon>
        <taxon>Actinomycetota</taxon>
        <taxon>Actinomycetes</taxon>
        <taxon>Mycobacteriales</taxon>
        <taxon>Nocardiaceae</taxon>
        <taxon>Rhodococcus</taxon>
    </lineage>
</organism>
<evidence type="ECO:0000313" key="3">
    <source>
        <dbReference type="Proteomes" id="UP000019491"/>
    </source>
</evidence>
<sequence>MVRIGVADVREAYMVDEEVSRMWGWAADLLALNDIGALSGWNESKIYGPVVQGFEAHAVHRVTMRERAHILQSAVRTRLEAAATISRGEYEAGLTHLRDCRSRARDELGTVDVIALPTVPVVAPAIGTKNVTLGTETVSVREALLRNTRAANFSGLPALSIPVATPGGLPAGLQLVGRDEHTVLRAGYQVLDALGVSPERRFGLESNVTPVQPVWSSNAPGEPRCTL</sequence>
<evidence type="ECO:0000259" key="1">
    <source>
        <dbReference type="Pfam" id="PF01425"/>
    </source>
</evidence>
<comment type="caution">
    <text evidence="2">The sequence shown here is derived from an EMBL/GenBank/DDBJ whole genome shotgun (WGS) entry which is preliminary data.</text>
</comment>
<protein>
    <recommendedName>
        <fullName evidence="1">Amidase domain-containing protein</fullName>
    </recommendedName>
</protein>
<accession>X0Q6U9</accession>
<dbReference type="GO" id="GO:0003824">
    <property type="term" value="F:catalytic activity"/>
    <property type="evidence" value="ECO:0007669"/>
    <property type="project" value="InterPro"/>
</dbReference>